<dbReference type="Gene3D" id="3.40.50.720">
    <property type="entry name" value="NAD(P)-binding Rossmann-like Domain"/>
    <property type="match status" value="1"/>
</dbReference>
<keyword evidence="2" id="KW-0560">Oxidoreductase</keyword>
<dbReference type="GO" id="GO:0070402">
    <property type="term" value="F:NADPH binding"/>
    <property type="evidence" value="ECO:0007669"/>
    <property type="project" value="TreeGrafter"/>
</dbReference>
<dbReference type="Pfam" id="PF00107">
    <property type="entry name" value="ADH_zinc_N"/>
    <property type="match status" value="1"/>
</dbReference>
<dbReference type="InterPro" id="IPR036291">
    <property type="entry name" value="NAD(P)-bd_dom_sf"/>
</dbReference>
<evidence type="ECO:0000256" key="2">
    <source>
        <dbReference type="ARBA" id="ARBA00023002"/>
    </source>
</evidence>
<evidence type="ECO:0000313" key="5">
    <source>
        <dbReference type="Proteomes" id="UP001174314"/>
    </source>
</evidence>
<evidence type="ECO:0000259" key="3">
    <source>
        <dbReference type="SMART" id="SM00829"/>
    </source>
</evidence>
<dbReference type="KEGG" id="cpsk:Q0N40_02945"/>
<keyword evidence="5" id="KW-1185">Reference proteome</keyword>
<dbReference type="SUPFAM" id="SSF51735">
    <property type="entry name" value="NAD(P)-binding Rossmann-fold domains"/>
    <property type="match status" value="1"/>
</dbReference>
<dbReference type="InterPro" id="IPR047618">
    <property type="entry name" value="QOR-like"/>
</dbReference>
<dbReference type="InterPro" id="IPR013154">
    <property type="entry name" value="ADH-like_N"/>
</dbReference>
<dbReference type="Gene3D" id="3.90.180.10">
    <property type="entry name" value="Medium-chain alcohol dehydrogenases, catalytic domain"/>
    <property type="match status" value="1"/>
</dbReference>
<sequence>MSSSQTVTIPNTMHAIRVSHTGGADALEYKDDVPVPQPAPGEVLVKIDAAGVNYIDTYFREGIYPADLPYTPGVEGVGRIVAKGEDNGDASSSGELSVGDRVAFYNTNCSYAEYAAVPASAAVAIEDTINDPTAASLMTQGITAHYLSDGCYSLGEGDTCVITAGSGGVGLLLTQMAKARGATVISITSTEEKAQLSRDNGADYTINYDDYSPEKIRELTDGRGADVVYDGVGKTTFDTSIHSLRPTGTMVLFGAASGPVPPIDPQLLNEAGSVFLTRPSIKDWTSRPGELQSRVQAVVGMVANGSVTFRIGGTFPLSEARKAHEQLQARKTTGSLVLIP</sequence>
<evidence type="ECO:0000313" key="4">
    <source>
        <dbReference type="EMBL" id="WPF25520.1"/>
    </source>
</evidence>
<keyword evidence="1" id="KW-0521">NADP</keyword>
<dbReference type="RefSeq" id="WP_236881619.1">
    <property type="nucleotide sequence ID" value="NZ_CP137757.1"/>
</dbReference>
<dbReference type="PANTHER" id="PTHR48106:SF13">
    <property type="entry name" value="QUINONE OXIDOREDUCTASE-RELATED"/>
    <property type="match status" value="1"/>
</dbReference>
<dbReference type="GO" id="GO:0035925">
    <property type="term" value="F:mRNA 3'-UTR AU-rich region binding"/>
    <property type="evidence" value="ECO:0007669"/>
    <property type="project" value="TreeGrafter"/>
</dbReference>
<dbReference type="InterPro" id="IPR011032">
    <property type="entry name" value="GroES-like_sf"/>
</dbReference>
<dbReference type="InterPro" id="IPR013149">
    <property type="entry name" value="ADH-like_C"/>
</dbReference>
<dbReference type="GO" id="GO:0005829">
    <property type="term" value="C:cytosol"/>
    <property type="evidence" value="ECO:0007669"/>
    <property type="project" value="TreeGrafter"/>
</dbReference>
<dbReference type="Proteomes" id="UP001174314">
    <property type="component" value="Chromosome"/>
</dbReference>
<dbReference type="InterPro" id="IPR020843">
    <property type="entry name" value="ER"/>
</dbReference>
<dbReference type="SUPFAM" id="SSF50129">
    <property type="entry name" value="GroES-like"/>
    <property type="match status" value="1"/>
</dbReference>
<dbReference type="PANTHER" id="PTHR48106">
    <property type="entry name" value="QUINONE OXIDOREDUCTASE PIG3-RELATED"/>
    <property type="match status" value="1"/>
</dbReference>
<reference evidence="4 5" key="1">
    <citation type="submission" date="2023-10" db="EMBL/GenBank/DDBJ databases">
        <title>complete genome sequence of Corynebacterium pseudokroppenstedtii P15-C1.</title>
        <authorList>
            <person name="Bruggemann H."/>
            <person name="Poehlein A."/>
        </authorList>
    </citation>
    <scope>NUCLEOTIDE SEQUENCE [LARGE SCALE GENOMIC DNA]</scope>
    <source>
        <strain evidence="4 5">P15_C1</strain>
    </source>
</reference>
<dbReference type="AlphaFoldDB" id="A0AAU0PZ45"/>
<dbReference type="Pfam" id="PF08240">
    <property type="entry name" value="ADH_N"/>
    <property type="match status" value="1"/>
</dbReference>
<gene>
    <name evidence="4" type="ORF">Q0N40_02945</name>
</gene>
<proteinExistence type="predicted"/>
<dbReference type="CDD" id="cd05286">
    <property type="entry name" value="QOR2"/>
    <property type="match status" value="1"/>
</dbReference>
<accession>A0AAU0PZ45</accession>
<evidence type="ECO:0000256" key="1">
    <source>
        <dbReference type="ARBA" id="ARBA00022857"/>
    </source>
</evidence>
<protein>
    <submittedName>
        <fullName evidence="4">Quinone oxidoreductase</fullName>
    </submittedName>
</protein>
<dbReference type="SMART" id="SM00829">
    <property type="entry name" value="PKS_ER"/>
    <property type="match status" value="1"/>
</dbReference>
<dbReference type="GO" id="GO:0003960">
    <property type="term" value="F:quinone reductase (NADPH) activity"/>
    <property type="evidence" value="ECO:0007669"/>
    <property type="project" value="InterPro"/>
</dbReference>
<feature type="domain" description="Enoyl reductase (ER)" evidence="3">
    <location>
        <begin position="22"/>
        <end position="338"/>
    </location>
</feature>
<organism evidence="4 5">
    <name type="scientific">Corynebacterium pseudokroppenstedtii</name>
    <dbReference type="NCBI Taxonomy" id="2804917"/>
    <lineage>
        <taxon>Bacteria</taxon>
        <taxon>Bacillati</taxon>
        <taxon>Actinomycetota</taxon>
        <taxon>Actinomycetes</taxon>
        <taxon>Mycobacteriales</taxon>
        <taxon>Corynebacteriaceae</taxon>
        <taxon>Corynebacterium</taxon>
    </lineage>
</organism>
<name>A0AAU0PZ45_9CORY</name>
<dbReference type="EMBL" id="CP137757">
    <property type="protein sequence ID" value="WPF25520.1"/>
    <property type="molecule type" value="Genomic_DNA"/>
</dbReference>